<dbReference type="PROSITE" id="PS50883">
    <property type="entry name" value="EAL"/>
    <property type="match status" value="1"/>
</dbReference>
<dbReference type="InterPro" id="IPR050706">
    <property type="entry name" value="Cyclic-di-GMP_PDE-like"/>
</dbReference>
<evidence type="ECO:0000313" key="3">
    <source>
        <dbReference type="Proteomes" id="UP000324497"/>
    </source>
</evidence>
<dbReference type="InterPro" id="IPR001633">
    <property type="entry name" value="EAL_dom"/>
</dbReference>
<evidence type="ECO:0000313" key="2">
    <source>
        <dbReference type="EMBL" id="AUJ32650.1"/>
    </source>
</evidence>
<dbReference type="SUPFAM" id="SSF141868">
    <property type="entry name" value="EAL domain-like"/>
    <property type="match status" value="1"/>
</dbReference>
<keyword evidence="3" id="KW-1185">Reference proteome</keyword>
<evidence type="ECO:0000259" key="1">
    <source>
        <dbReference type="PROSITE" id="PS50883"/>
    </source>
</evidence>
<dbReference type="PANTHER" id="PTHR33121">
    <property type="entry name" value="CYCLIC DI-GMP PHOSPHODIESTERASE PDEF"/>
    <property type="match status" value="1"/>
</dbReference>
<dbReference type="InterPro" id="IPR035919">
    <property type="entry name" value="EAL_sf"/>
</dbReference>
<dbReference type="KEGG" id="lng:BSQ50_08950"/>
<sequence>MYRFFAQPQINTRTRSLIGYEMLIREADAAGWRLPQSFSAIPLDAQISLIKLAGRELALKVESISFNLDQQQFMNDQMAAALCQAQLMIYPLTVVVELTEDQASHAIDPQALQKRVRLYLSYGMELSIDDVSTGENTYEKIKYLLPLASEIKVPLQNFRQEKREAEIPGQLIFWRQIARNHNLRLIVEGVETPSDEELLDELDLPLRQGYYYGRPHLFKLQ</sequence>
<dbReference type="Proteomes" id="UP000324497">
    <property type="component" value="Chromosome"/>
</dbReference>
<organism evidence="2 3">
    <name type="scientific">Liquorilactobacillus nagelii</name>
    <dbReference type="NCBI Taxonomy" id="82688"/>
    <lineage>
        <taxon>Bacteria</taxon>
        <taxon>Bacillati</taxon>
        <taxon>Bacillota</taxon>
        <taxon>Bacilli</taxon>
        <taxon>Lactobacillales</taxon>
        <taxon>Lactobacillaceae</taxon>
        <taxon>Liquorilactobacillus</taxon>
    </lineage>
</organism>
<dbReference type="EMBL" id="CP018180">
    <property type="protein sequence ID" value="AUJ32650.1"/>
    <property type="molecule type" value="Genomic_DNA"/>
</dbReference>
<dbReference type="SMART" id="SM00052">
    <property type="entry name" value="EAL"/>
    <property type="match status" value="1"/>
</dbReference>
<dbReference type="RefSeq" id="WP_057884688.1">
    <property type="nucleotide sequence ID" value="NZ_CP018180.1"/>
</dbReference>
<dbReference type="Gene3D" id="3.20.20.450">
    <property type="entry name" value="EAL domain"/>
    <property type="match status" value="1"/>
</dbReference>
<feature type="domain" description="EAL" evidence="1">
    <location>
        <begin position="1"/>
        <end position="221"/>
    </location>
</feature>
<reference evidence="2 3" key="1">
    <citation type="submission" date="2016-11" db="EMBL/GenBank/DDBJ databases">
        <title>Interaction between Lactobacillus species and yeast in water kefir.</title>
        <authorList>
            <person name="Behr J."/>
            <person name="Xu D."/>
            <person name="Vogel R.F."/>
        </authorList>
    </citation>
    <scope>NUCLEOTIDE SEQUENCE [LARGE SCALE GENOMIC DNA]</scope>
    <source>
        <strain evidence="2 3">TMW 1.1827</strain>
    </source>
</reference>
<gene>
    <name evidence="2" type="ORF">BSQ50_08950</name>
</gene>
<dbReference type="GO" id="GO:0071111">
    <property type="term" value="F:cyclic-guanylate-specific phosphodiesterase activity"/>
    <property type="evidence" value="ECO:0007669"/>
    <property type="project" value="InterPro"/>
</dbReference>
<dbReference type="Pfam" id="PF00563">
    <property type="entry name" value="EAL"/>
    <property type="match status" value="1"/>
</dbReference>
<dbReference type="PANTHER" id="PTHR33121:SF70">
    <property type="entry name" value="SIGNALING PROTEIN YKOW"/>
    <property type="match status" value="1"/>
</dbReference>
<dbReference type="AlphaFoldDB" id="A0A3Q8CZS4"/>
<proteinExistence type="predicted"/>
<dbReference type="GeneID" id="78520757"/>
<name>A0A3Q8CZS4_9LACO</name>
<accession>A0A3Q8CZS4</accession>
<protein>
    <submittedName>
        <fullName evidence="2">Diguanylate cyclase</fullName>
    </submittedName>
</protein>